<gene>
    <name evidence="2" type="ORF">DW687_09995</name>
</gene>
<sequence>MRKVIFSFVLLMCLSLCFCVYAGNDNENDDYFLVNDYIIDVVVNEDFSYDVSERFSLDFGKEKIINSYRNINLNPKVNIQKNGKTIKKKYYNDVSDIWSKNKFGL</sequence>
<comment type="caution">
    <text evidence="2">The sequence shown here is derived from an EMBL/GenBank/DDBJ whole genome shotgun (WGS) entry which is preliminary data.</text>
</comment>
<protein>
    <submittedName>
        <fullName evidence="2">Uncharacterized protein</fullName>
    </submittedName>
</protein>
<dbReference type="RefSeq" id="WP_007049708.1">
    <property type="nucleotide sequence ID" value="NZ_CABKNJ010000002.1"/>
</dbReference>
<keyword evidence="1" id="KW-0732">Signal</keyword>
<evidence type="ECO:0000256" key="1">
    <source>
        <dbReference type="SAM" id="SignalP"/>
    </source>
</evidence>
<dbReference type="AlphaFoldDB" id="A0A3E3DVT7"/>
<reference evidence="2" key="1">
    <citation type="submission" date="2018-08" db="EMBL/GenBank/DDBJ databases">
        <title>A genome reference for cultivated species of the human gut microbiota.</title>
        <authorList>
            <person name="Zou Y."/>
            <person name="Xue W."/>
            <person name="Luo G."/>
        </authorList>
    </citation>
    <scope>NUCLEOTIDE SEQUENCE [LARGE SCALE GENOMIC DNA]</scope>
    <source>
        <strain evidence="2">AM25-6</strain>
    </source>
</reference>
<accession>A0A3E3DVT7</accession>
<dbReference type="GeneID" id="98000071"/>
<feature type="chain" id="PRO_5039324733" evidence="1">
    <location>
        <begin position="23"/>
        <end position="105"/>
    </location>
</feature>
<feature type="signal peptide" evidence="1">
    <location>
        <begin position="1"/>
        <end position="22"/>
    </location>
</feature>
<proteinExistence type="predicted"/>
<evidence type="ECO:0000313" key="2">
    <source>
        <dbReference type="EMBL" id="RGD73361.1"/>
    </source>
</evidence>
<name>A0A3E3DVT7_9FIRM</name>
<dbReference type="EMBL" id="QUSM01000006">
    <property type="protein sequence ID" value="RGD73361.1"/>
    <property type="molecule type" value="Genomic_DNA"/>
</dbReference>
<organism evidence="2">
    <name type="scientific">Anaerofustis stercorihominis</name>
    <dbReference type="NCBI Taxonomy" id="214853"/>
    <lineage>
        <taxon>Bacteria</taxon>
        <taxon>Bacillati</taxon>
        <taxon>Bacillota</taxon>
        <taxon>Clostridia</taxon>
        <taxon>Eubacteriales</taxon>
        <taxon>Eubacteriaceae</taxon>
        <taxon>Anaerofustis</taxon>
    </lineage>
</organism>
<dbReference type="Proteomes" id="UP000261212">
    <property type="component" value="Unassembled WGS sequence"/>
</dbReference>